<dbReference type="SMART" id="SM00708">
    <property type="entry name" value="PhBP"/>
    <property type="match status" value="1"/>
</dbReference>
<dbReference type="SMR" id="A0A0X8T8R6"/>
<proteinExistence type="evidence at transcript level"/>
<dbReference type="AlphaFoldDB" id="A0A0X8T8R6"/>
<dbReference type="InterPro" id="IPR036728">
    <property type="entry name" value="PBP_GOBP_sf"/>
</dbReference>
<dbReference type="Pfam" id="PF01395">
    <property type="entry name" value="PBP_GOBP"/>
    <property type="match status" value="1"/>
</dbReference>
<protein>
    <submittedName>
        <fullName evidence="2">Odorant-binding protein 5</fullName>
    </submittedName>
</protein>
<dbReference type="SUPFAM" id="SSF47565">
    <property type="entry name" value="Insect pheromone/odorant-binding proteins"/>
    <property type="match status" value="1"/>
</dbReference>
<organism evidence="2">
    <name type="scientific">Rhyzopertha dominica</name>
    <name type="common">Lesser grain borer</name>
    <name type="synonym">Synodendron dominica</name>
    <dbReference type="NCBI Taxonomy" id="92692"/>
    <lineage>
        <taxon>Eukaryota</taxon>
        <taxon>Metazoa</taxon>
        <taxon>Ecdysozoa</taxon>
        <taxon>Arthropoda</taxon>
        <taxon>Hexapoda</taxon>
        <taxon>Insecta</taxon>
        <taxon>Pterygota</taxon>
        <taxon>Neoptera</taxon>
        <taxon>Endopterygota</taxon>
        <taxon>Coleoptera</taxon>
        <taxon>Polyphaga</taxon>
        <taxon>Bostrichiformia</taxon>
        <taxon>Bostrichidae</taxon>
        <taxon>Dinoderinae</taxon>
        <taxon>Rhyzopertha</taxon>
    </lineage>
</organism>
<dbReference type="CDD" id="cd23992">
    <property type="entry name" value="PBP_GOBP"/>
    <property type="match status" value="1"/>
</dbReference>
<dbReference type="EMBL" id="KJ186816">
    <property type="protein sequence ID" value="AIX97128.1"/>
    <property type="molecule type" value="mRNA"/>
</dbReference>
<accession>A0A0X8T8R6</accession>
<dbReference type="Gene3D" id="1.10.238.20">
    <property type="entry name" value="Pheromone/general odorant binding protein domain"/>
    <property type="match status" value="1"/>
</dbReference>
<dbReference type="GO" id="GO:0005549">
    <property type="term" value="F:odorant binding"/>
    <property type="evidence" value="ECO:0007669"/>
    <property type="project" value="InterPro"/>
</dbReference>
<dbReference type="GO" id="GO:0005615">
    <property type="term" value="C:extracellular space"/>
    <property type="evidence" value="ECO:0007669"/>
    <property type="project" value="TreeGrafter"/>
</dbReference>
<dbReference type="PANTHER" id="PTHR11857">
    <property type="entry name" value="ODORANT BINDING PROTEIN-RELATED"/>
    <property type="match status" value="1"/>
</dbReference>
<sequence length="117" mass="13122">MSVADVCQEESGATEHDINEIAARIIPSSHEGKCMIYCVGRKTGMLHEDGLGDIEGLIQAIEPLKHNEEELYQNILEVGKECIEEVPHDGDHCNLAINYVKCARNKNKERNLELHLL</sequence>
<reference evidence="2" key="1">
    <citation type="submission" date="2014-01" db="EMBL/GenBank/DDBJ databases">
        <title>Identification of Chemosensory Gene Families in Rhyzopertha dominica (Coleoptera: Bostrichidae).</title>
        <authorList>
            <person name="Wang M."/>
            <person name="Diakite M.M."/>
        </authorList>
    </citation>
    <scope>NUCLEOTIDE SEQUENCE</scope>
</reference>
<dbReference type="PANTHER" id="PTHR11857:SF42">
    <property type="entry name" value="GENERAL ODORANT-BINDING PROTEIN 19D-RELATED"/>
    <property type="match status" value="1"/>
</dbReference>
<evidence type="ECO:0000313" key="2">
    <source>
        <dbReference type="EMBL" id="AIX97128.1"/>
    </source>
</evidence>
<keyword evidence="1" id="KW-0732">Signal</keyword>
<evidence type="ECO:0000256" key="1">
    <source>
        <dbReference type="ARBA" id="ARBA00022729"/>
    </source>
</evidence>
<name>A0A0X8T8R6_RHYDO</name>
<dbReference type="InterPro" id="IPR006170">
    <property type="entry name" value="PBP/GOBP"/>
</dbReference>
<dbReference type="GO" id="GO:0007608">
    <property type="term" value="P:sensory perception of smell"/>
    <property type="evidence" value="ECO:0007669"/>
    <property type="project" value="TreeGrafter"/>
</dbReference>
<gene>
    <name evidence="2" type="primary">obp5</name>
</gene>